<comment type="subcellular location">
    <subcellularLocation>
        <location evidence="1">Nucleus</location>
    </subcellularLocation>
</comment>
<evidence type="ECO:0000256" key="3">
    <source>
        <dbReference type="SAM" id="MobiDB-lite"/>
    </source>
</evidence>
<dbReference type="GO" id="GO:0000976">
    <property type="term" value="F:transcription cis-regulatory region binding"/>
    <property type="evidence" value="ECO:0007669"/>
    <property type="project" value="TreeGrafter"/>
</dbReference>
<evidence type="ECO:0000256" key="1">
    <source>
        <dbReference type="ARBA" id="ARBA00004123"/>
    </source>
</evidence>
<gene>
    <name evidence="4" type="ORF">K504DRAFT_534493</name>
</gene>
<reference evidence="4" key="1">
    <citation type="journal article" date="2020" name="Stud. Mycol.">
        <title>101 Dothideomycetes genomes: a test case for predicting lifestyles and emergence of pathogens.</title>
        <authorList>
            <person name="Haridas S."/>
            <person name="Albert R."/>
            <person name="Binder M."/>
            <person name="Bloem J."/>
            <person name="Labutti K."/>
            <person name="Salamov A."/>
            <person name="Andreopoulos B."/>
            <person name="Baker S."/>
            <person name="Barry K."/>
            <person name="Bills G."/>
            <person name="Bluhm B."/>
            <person name="Cannon C."/>
            <person name="Castanera R."/>
            <person name="Culley D."/>
            <person name="Daum C."/>
            <person name="Ezra D."/>
            <person name="Gonzalez J."/>
            <person name="Henrissat B."/>
            <person name="Kuo A."/>
            <person name="Liang C."/>
            <person name="Lipzen A."/>
            <person name="Lutzoni F."/>
            <person name="Magnuson J."/>
            <person name="Mondo S."/>
            <person name="Nolan M."/>
            <person name="Ohm R."/>
            <person name="Pangilinan J."/>
            <person name="Park H.-J."/>
            <person name="Ramirez L."/>
            <person name="Alfaro M."/>
            <person name="Sun H."/>
            <person name="Tritt A."/>
            <person name="Yoshinaga Y."/>
            <person name="Zwiers L.-H."/>
            <person name="Turgeon B."/>
            <person name="Goodwin S."/>
            <person name="Spatafora J."/>
            <person name="Crous P."/>
            <person name="Grigoriev I."/>
        </authorList>
    </citation>
    <scope>NUCLEOTIDE SEQUENCE</scope>
    <source>
        <strain evidence="4">CBS 279.74</strain>
    </source>
</reference>
<dbReference type="GO" id="GO:0005634">
    <property type="term" value="C:nucleus"/>
    <property type="evidence" value="ECO:0007669"/>
    <property type="project" value="UniProtKB-SubCell"/>
</dbReference>
<protein>
    <submittedName>
        <fullName evidence="4">Uncharacterized protein</fullName>
    </submittedName>
</protein>
<keyword evidence="2" id="KW-0539">Nucleus</keyword>
<evidence type="ECO:0000313" key="4">
    <source>
        <dbReference type="EMBL" id="KAF2708937.1"/>
    </source>
</evidence>
<dbReference type="PANTHER" id="PTHR37534">
    <property type="entry name" value="TRANSCRIPTIONAL ACTIVATOR PROTEIN UGA3"/>
    <property type="match status" value="1"/>
</dbReference>
<keyword evidence="5" id="KW-1185">Reference proteome</keyword>
<dbReference type="OrthoDB" id="3792826at2759"/>
<sequence>MRQLQKMQSVMSRLWPETSLARQIRWQAKAKEVRGCPSGVGIGLHYPRRQLRLLEHDIYRYKRPKDQSPGSSPRSNPEPCLHIILGGPRRPEEALQYKVQSIKSLSESFQTERTSKLTQLAACMMLFVYSVFDASDMTWHLHLQGARTITGALSKREREMPCYEFISPWFDYHNTLKSYSFPAHLPSAEHETPTIVLPNCDNDSCKIVGLLSLLYLYQIAPSQAIPERAVEGLVCDGFDVVEQMGICTSPWPLFIFACSVSSDIERLKVLAILDAMNKRRRIGNYQIIKGLMQTLWKQQDLSADKKVPRQIDWQSLIDPESCIPSFI</sequence>
<dbReference type="GO" id="GO:0003700">
    <property type="term" value="F:DNA-binding transcription factor activity"/>
    <property type="evidence" value="ECO:0007669"/>
    <property type="project" value="TreeGrafter"/>
</dbReference>
<proteinExistence type="predicted"/>
<accession>A0A6G1K995</accession>
<dbReference type="Proteomes" id="UP000799428">
    <property type="component" value="Unassembled WGS sequence"/>
</dbReference>
<dbReference type="Pfam" id="PF11951">
    <property type="entry name" value="Fungal_trans_2"/>
    <property type="match status" value="2"/>
</dbReference>
<dbReference type="AlphaFoldDB" id="A0A6G1K995"/>
<organism evidence="4 5">
    <name type="scientific">Pleomassaria siparia CBS 279.74</name>
    <dbReference type="NCBI Taxonomy" id="1314801"/>
    <lineage>
        <taxon>Eukaryota</taxon>
        <taxon>Fungi</taxon>
        <taxon>Dikarya</taxon>
        <taxon>Ascomycota</taxon>
        <taxon>Pezizomycotina</taxon>
        <taxon>Dothideomycetes</taxon>
        <taxon>Pleosporomycetidae</taxon>
        <taxon>Pleosporales</taxon>
        <taxon>Pleomassariaceae</taxon>
        <taxon>Pleomassaria</taxon>
    </lineage>
</organism>
<dbReference type="PANTHER" id="PTHR37534:SF49">
    <property type="entry name" value="LYSINE BIOSYNTHESIS REGULATORY PROTEIN LYS14"/>
    <property type="match status" value="1"/>
</dbReference>
<dbReference type="EMBL" id="MU005771">
    <property type="protein sequence ID" value="KAF2708937.1"/>
    <property type="molecule type" value="Genomic_DNA"/>
</dbReference>
<feature type="region of interest" description="Disordered" evidence="3">
    <location>
        <begin position="62"/>
        <end position="81"/>
    </location>
</feature>
<dbReference type="InterPro" id="IPR021858">
    <property type="entry name" value="Fun_TF"/>
</dbReference>
<dbReference type="GO" id="GO:0045944">
    <property type="term" value="P:positive regulation of transcription by RNA polymerase II"/>
    <property type="evidence" value="ECO:0007669"/>
    <property type="project" value="TreeGrafter"/>
</dbReference>
<evidence type="ECO:0000256" key="2">
    <source>
        <dbReference type="ARBA" id="ARBA00023242"/>
    </source>
</evidence>
<name>A0A6G1K995_9PLEO</name>
<evidence type="ECO:0000313" key="5">
    <source>
        <dbReference type="Proteomes" id="UP000799428"/>
    </source>
</evidence>